<name>A0A3P7IM31_STRVU</name>
<comment type="similarity">
    <text evidence="1">Belongs to the glycosyl hydrolase 35 family.</text>
</comment>
<evidence type="ECO:0000256" key="1">
    <source>
        <dbReference type="ARBA" id="ARBA00009809"/>
    </source>
</evidence>
<dbReference type="Gene3D" id="2.60.120.260">
    <property type="entry name" value="Galactose-binding domain-like"/>
    <property type="match status" value="1"/>
</dbReference>
<keyword evidence="4" id="KW-1185">Reference proteome</keyword>
<dbReference type="EMBL" id="UYYB01034264">
    <property type="protein sequence ID" value="VDM74121.1"/>
    <property type="molecule type" value="Genomic_DNA"/>
</dbReference>
<dbReference type="GO" id="GO:0004553">
    <property type="term" value="F:hydrolase activity, hydrolyzing O-glycosyl compounds"/>
    <property type="evidence" value="ECO:0007669"/>
    <property type="project" value="InterPro"/>
</dbReference>
<sequence length="151" mass="17337">MYDLGASINFYMIHGGTNFGFWNGAEPNAPCITSYDYFAPISEAGDVTSKYLAIRAWIKGLKDWKNKPLDVPENNPKTAYGEVKMVPVDGLYHPPNEENCITAASPMSFEQLNQPFGFVLYTRVEKKTLKLLSLYQFDIFRKWKFAVKDFW</sequence>
<protein>
    <recommendedName>
        <fullName evidence="2">Glycoside hydrolase 35 catalytic domain-containing protein</fullName>
    </recommendedName>
</protein>
<evidence type="ECO:0000313" key="3">
    <source>
        <dbReference type="EMBL" id="VDM74121.1"/>
    </source>
</evidence>
<organism evidence="3 4">
    <name type="scientific">Strongylus vulgaris</name>
    <name type="common">Blood worm</name>
    <dbReference type="NCBI Taxonomy" id="40348"/>
    <lineage>
        <taxon>Eukaryota</taxon>
        <taxon>Metazoa</taxon>
        <taxon>Ecdysozoa</taxon>
        <taxon>Nematoda</taxon>
        <taxon>Chromadorea</taxon>
        <taxon>Rhabditida</taxon>
        <taxon>Rhabditina</taxon>
        <taxon>Rhabditomorpha</taxon>
        <taxon>Strongyloidea</taxon>
        <taxon>Strongylidae</taxon>
        <taxon>Strongylus</taxon>
    </lineage>
</organism>
<dbReference type="InterPro" id="IPR017853">
    <property type="entry name" value="GH"/>
</dbReference>
<accession>A0A3P7IM31</accession>
<dbReference type="InterPro" id="IPR001944">
    <property type="entry name" value="Glycoside_Hdrlase_35"/>
</dbReference>
<feature type="domain" description="Glycoside hydrolase 35 catalytic" evidence="2">
    <location>
        <begin position="1"/>
        <end position="59"/>
    </location>
</feature>
<dbReference type="InterPro" id="IPR031330">
    <property type="entry name" value="Gly_Hdrlase_35_cat"/>
</dbReference>
<dbReference type="OrthoDB" id="1657402at2759"/>
<dbReference type="SUPFAM" id="SSF51445">
    <property type="entry name" value="(Trans)glycosidases"/>
    <property type="match status" value="1"/>
</dbReference>
<dbReference type="Proteomes" id="UP000270094">
    <property type="component" value="Unassembled WGS sequence"/>
</dbReference>
<proteinExistence type="inferred from homology"/>
<dbReference type="PRINTS" id="PR00742">
    <property type="entry name" value="GLHYDRLASE35"/>
</dbReference>
<evidence type="ECO:0000313" key="4">
    <source>
        <dbReference type="Proteomes" id="UP000270094"/>
    </source>
</evidence>
<dbReference type="AlphaFoldDB" id="A0A3P7IM31"/>
<gene>
    <name evidence="3" type="ORF">SVUK_LOCUS9119</name>
</gene>
<reference evidence="3 4" key="1">
    <citation type="submission" date="2018-11" db="EMBL/GenBank/DDBJ databases">
        <authorList>
            <consortium name="Pathogen Informatics"/>
        </authorList>
    </citation>
    <scope>NUCLEOTIDE SEQUENCE [LARGE SCALE GENOMIC DNA]</scope>
</reference>
<evidence type="ECO:0000259" key="2">
    <source>
        <dbReference type="Pfam" id="PF01301"/>
    </source>
</evidence>
<dbReference type="Pfam" id="PF01301">
    <property type="entry name" value="Glyco_hydro_35"/>
    <property type="match status" value="1"/>
</dbReference>
<dbReference type="GO" id="GO:0005975">
    <property type="term" value="P:carbohydrate metabolic process"/>
    <property type="evidence" value="ECO:0007669"/>
    <property type="project" value="InterPro"/>
</dbReference>
<dbReference type="PANTHER" id="PTHR23421">
    <property type="entry name" value="BETA-GALACTOSIDASE RELATED"/>
    <property type="match status" value="1"/>
</dbReference>